<sequence>MSSITDTVKKRHSKKAKYVNTTVPMEQDKTATASSSGTSQGNEQLIGRQNMEITPSTEATPERSIVPSNEETTITETVNNNINENEGNEERNKVNTNESTLNTGFIILRKDKGKDKETDTLETEEQTTEIDMENEDTISIGSNETNLSENEKWRIESNAKRYKAWIKIHTIKGKNLKEKTTYLLEEIKKNEIQWINLSREKNPSEKGIHLSLTFDHEEELQKILKLNLETTEGKKTTRMTRAPITRKNKFNSTNAVVKFWDVPIKTNRQDFLRIIENKFGKIKSNSARLNGLYHTFWIEFESQGIAEEILTQKSQTVGNECTRVTTPEIKYADLLKMKETGFAAKALDVPQTMTPQNYLIL</sequence>
<keyword evidence="3" id="KW-1185">Reference proteome</keyword>
<reference evidence="2 3" key="1">
    <citation type="submission" date="2018-08" db="EMBL/GenBank/DDBJ databases">
        <title>Genome and evolution of the arbuscular mycorrhizal fungus Diversispora epigaea (formerly Glomus versiforme) and its bacterial endosymbionts.</title>
        <authorList>
            <person name="Sun X."/>
            <person name="Fei Z."/>
            <person name="Harrison M."/>
        </authorList>
    </citation>
    <scope>NUCLEOTIDE SEQUENCE [LARGE SCALE GENOMIC DNA]</scope>
    <source>
        <strain evidence="2 3">IT104</strain>
    </source>
</reference>
<evidence type="ECO:0000313" key="3">
    <source>
        <dbReference type="Proteomes" id="UP000266861"/>
    </source>
</evidence>
<proteinExistence type="predicted"/>
<name>A0A397JE91_9GLOM</name>
<evidence type="ECO:0000256" key="1">
    <source>
        <dbReference type="SAM" id="MobiDB-lite"/>
    </source>
</evidence>
<dbReference type="EMBL" id="PQFF01000049">
    <property type="protein sequence ID" value="RHZ86361.1"/>
    <property type="molecule type" value="Genomic_DNA"/>
</dbReference>
<organism evidence="2 3">
    <name type="scientific">Diversispora epigaea</name>
    <dbReference type="NCBI Taxonomy" id="1348612"/>
    <lineage>
        <taxon>Eukaryota</taxon>
        <taxon>Fungi</taxon>
        <taxon>Fungi incertae sedis</taxon>
        <taxon>Mucoromycota</taxon>
        <taxon>Glomeromycotina</taxon>
        <taxon>Glomeromycetes</taxon>
        <taxon>Diversisporales</taxon>
        <taxon>Diversisporaceae</taxon>
        <taxon>Diversispora</taxon>
    </lineage>
</organism>
<accession>A0A397JE91</accession>
<feature type="compositionally biased region" description="Low complexity" evidence="1">
    <location>
        <begin position="30"/>
        <end position="39"/>
    </location>
</feature>
<dbReference type="Proteomes" id="UP000266861">
    <property type="component" value="Unassembled WGS sequence"/>
</dbReference>
<evidence type="ECO:0000313" key="2">
    <source>
        <dbReference type="EMBL" id="RHZ86361.1"/>
    </source>
</evidence>
<comment type="caution">
    <text evidence="2">The sequence shown here is derived from an EMBL/GenBank/DDBJ whole genome shotgun (WGS) entry which is preliminary data.</text>
</comment>
<dbReference type="AlphaFoldDB" id="A0A397JE91"/>
<feature type="region of interest" description="Disordered" evidence="1">
    <location>
        <begin position="1"/>
        <end position="68"/>
    </location>
</feature>
<protein>
    <submittedName>
        <fullName evidence="2">Uncharacterized protein</fullName>
    </submittedName>
</protein>
<gene>
    <name evidence="2" type="ORF">Glove_52g132</name>
</gene>